<evidence type="ECO:0000259" key="7">
    <source>
        <dbReference type="Pfam" id="PF02770"/>
    </source>
</evidence>
<evidence type="ECO:0000256" key="3">
    <source>
        <dbReference type="ARBA" id="ARBA00022630"/>
    </source>
</evidence>
<dbReference type="Gene3D" id="2.40.110.10">
    <property type="entry name" value="Butyryl-CoA Dehydrogenase, subunit A, domain 2"/>
    <property type="match status" value="1"/>
</dbReference>
<dbReference type="InterPro" id="IPR009075">
    <property type="entry name" value="AcylCo_DH/oxidase_C"/>
</dbReference>
<keyword evidence="4 5" id="KW-0274">FAD</keyword>
<dbReference type="InterPro" id="IPR037069">
    <property type="entry name" value="AcylCoA_DH/ox_N_sf"/>
</dbReference>
<evidence type="ECO:0000313" key="9">
    <source>
        <dbReference type="EMBL" id="MEJ2890611.1"/>
    </source>
</evidence>
<sequence>MTYDLGEVHEDFRRTCRAFTDQRVRPVVAEAEREGRPPERLWKELGEAGLLGLLTPEDHGGSAGEGGEATAVAVLAEELSRACGGIAVGALVSAYMAAPHIVRHGTPEQRERWVAPLAAGEAIAAIAVTEPGAGSDVAGITTRARRTDTGWVLDGQKMYITNAGLADVLVVGAKTDPDGGHRGITTFVVPAGTPGLSVGAPLAKMGWHSSDTREVVLDGVELGDDAVLGLEGRGFHQIMSAFQLERVALAAMGLGHAAEALETVTEYVRGREVAGEPLTARQAVRHRLAAMEIELEAARVMTYKAADRLDRGHPEADRSVASAKYFAAKAAAWIVDEAVQLFGGAGYLEETPIARHHRDVRILRIGGGTDEIQLEILAKRLVP</sequence>
<dbReference type="Pfam" id="PF02771">
    <property type="entry name" value="Acyl-CoA_dh_N"/>
    <property type="match status" value="1"/>
</dbReference>
<dbReference type="PROSITE" id="PS00072">
    <property type="entry name" value="ACYL_COA_DH_1"/>
    <property type="match status" value="1"/>
</dbReference>
<dbReference type="SUPFAM" id="SSF47203">
    <property type="entry name" value="Acyl-CoA dehydrogenase C-terminal domain-like"/>
    <property type="match status" value="1"/>
</dbReference>
<comment type="cofactor">
    <cofactor evidence="1 5">
        <name>FAD</name>
        <dbReference type="ChEBI" id="CHEBI:57692"/>
    </cofactor>
</comment>
<evidence type="ECO:0000256" key="4">
    <source>
        <dbReference type="ARBA" id="ARBA00022827"/>
    </source>
</evidence>
<keyword evidence="5" id="KW-0560">Oxidoreductase</keyword>
<dbReference type="InterPro" id="IPR006091">
    <property type="entry name" value="Acyl-CoA_Oxase/DH_mid-dom"/>
</dbReference>
<evidence type="ECO:0000256" key="5">
    <source>
        <dbReference type="RuleBase" id="RU362125"/>
    </source>
</evidence>
<evidence type="ECO:0000313" key="10">
    <source>
        <dbReference type="Proteomes" id="UP001370100"/>
    </source>
</evidence>
<dbReference type="InterPro" id="IPR036250">
    <property type="entry name" value="AcylCo_DH-like_C"/>
</dbReference>
<name>A0ABU8NG66_9PSEU</name>
<feature type="domain" description="Acyl-CoA oxidase/dehydrogenase middle" evidence="7">
    <location>
        <begin position="125"/>
        <end position="220"/>
    </location>
</feature>
<feature type="domain" description="Acyl-CoA dehydrogenase/oxidase C-terminal" evidence="6">
    <location>
        <begin position="232"/>
        <end position="381"/>
    </location>
</feature>
<comment type="similarity">
    <text evidence="2 5">Belongs to the acyl-CoA dehydrogenase family.</text>
</comment>
<dbReference type="Pfam" id="PF02770">
    <property type="entry name" value="Acyl-CoA_dh_M"/>
    <property type="match status" value="1"/>
</dbReference>
<keyword evidence="3 5" id="KW-0285">Flavoprotein</keyword>
<proteinExistence type="inferred from homology"/>
<dbReference type="SUPFAM" id="SSF56645">
    <property type="entry name" value="Acyl-CoA dehydrogenase NM domain-like"/>
    <property type="match status" value="1"/>
</dbReference>
<dbReference type="RefSeq" id="WP_337718810.1">
    <property type="nucleotide sequence ID" value="NZ_JBBEGL010000015.1"/>
</dbReference>
<dbReference type="PROSITE" id="PS00073">
    <property type="entry name" value="ACYL_COA_DH_2"/>
    <property type="match status" value="1"/>
</dbReference>
<dbReference type="PANTHER" id="PTHR43884">
    <property type="entry name" value="ACYL-COA DEHYDROGENASE"/>
    <property type="match status" value="1"/>
</dbReference>
<evidence type="ECO:0000259" key="6">
    <source>
        <dbReference type="Pfam" id="PF00441"/>
    </source>
</evidence>
<gene>
    <name evidence="9" type="ORF">WCD41_29420</name>
</gene>
<comment type="caution">
    <text evidence="9">The sequence shown here is derived from an EMBL/GenBank/DDBJ whole genome shotgun (WGS) entry which is preliminary data.</text>
</comment>
<accession>A0ABU8NG66</accession>
<evidence type="ECO:0000259" key="8">
    <source>
        <dbReference type="Pfam" id="PF02771"/>
    </source>
</evidence>
<dbReference type="Pfam" id="PF00441">
    <property type="entry name" value="Acyl-CoA_dh_1"/>
    <property type="match status" value="1"/>
</dbReference>
<dbReference type="EMBL" id="JBBEGL010000015">
    <property type="protein sequence ID" value="MEJ2890611.1"/>
    <property type="molecule type" value="Genomic_DNA"/>
</dbReference>
<dbReference type="Gene3D" id="1.20.140.10">
    <property type="entry name" value="Butyryl-CoA Dehydrogenase, subunit A, domain 3"/>
    <property type="match status" value="1"/>
</dbReference>
<evidence type="ECO:0000256" key="1">
    <source>
        <dbReference type="ARBA" id="ARBA00001974"/>
    </source>
</evidence>
<protein>
    <submittedName>
        <fullName evidence="9">Acyl-CoA dehydrogenase family protein</fullName>
    </submittedName>
</protein>
<dbReference type="InterPro" id="IPR046373">
    <property type="entry name" value="Acyl-CoA_Oxase/DH_mid-dom_sf"/>
</dbReference>
<dbReference type="InterPro" id="IPR009100">
    <property type="entry name" value="AcylCoA_DH/oxidase_NM_dom_sf"/>
</dbReference>
<dbReference type="InterPro" id="IPR013786">
    <property type="entry name" value="AcylCoA_DH/ox_N"/>
</dbReference>
<dbReference type="PIRSF" id="PIRSF016578">
    <property type="entry name" value="HsaA"/>
    <property type="match status" value="1"/>
</dbReference>
<organism evidence="9 10">
    <name type="scientific">Actinomycetospora aeridis</name>
    <dbReference type="NCBI Taxonomy" id="3129231"/>
    <lineage>
        <taxon>Bacteria</taxon>
        <taxon>Bacillati</taxon>
        <taxon>Actinomycetota</taxon>
        <taxon>Actinomycetes</taxon>
        <taxon>Pseudonocardiales</taxon>
        <taxon>Pseudonocardiaceae</taxon>
        <taxon>Actinomycetospora</taxon>
    </lineage>
</organism>
<dbReference type="PANTHER" id="PTHR43884:SF12">
    <property type="entry name" value="ISOVALERYL-COA DEHYDROGENASE, MITOCHONDRIAL-RELATED"/>
    <property type="match status" value="1"/>
</dbReference>
<feature type="domain" description="Acyl-CoA dehydrogenase/oxidase N-terminal" evidence="8">
    <location>
        <begin position="7"/>
        <end position="121"/>
    </location>
</feature>
<dbReference type="Proteomes" id="UP001370100">
    <property type="component" value="Unassembled WGS sequence"/>
</dbReference>
<evidence type="ECO:0000256" key="2">
    <source>
        <dbReference type="ARBA" id="ARBA00009347"/>
    </source>
</evidence>
<dbReference type="InterPro" id="IPR006089">
    <property type="entry name" value="Acyl-CoA_DH_CS"/>
</dbReference>
<keyword evidence="10" id="KW-1185">Reference proteome</keyword>
<dbReference type="Gene3D" id="1.10.540.10">
    <property type="entry name" value="Acyl-CoA dehydrogenase/oxidase, N-terminal domain"/>
    <property type="match status" value="1"/>
</dbReference>
<reference evidence="9 10" key="1">
    <citation type="submission" date="2024-03" db="EMBL/GenBank/DDBJ databases">
        <title>Actinomycetospora sp. OC33-EN06, a novel actinomycete isolated from wild orchid (Aerides multiflora).</title>
        <authorList>
            <person name="Suriyachadkun C."/>
        </authorList>
    </citation>
    <scope>NUCLEOTIDE SEQUENCE [LARGE SCALE GENOMIC DNA]</scope>
    <source>
        <strain evidence="9 10">OC33-EN06</strain>
    </source>
</reference>